<organism evidence="2 3">
    <name type="scientific">Desulfolithobacter dissulfuricans</name>
    <dbReference type="NCBI Taxonomy" id="2795293"/>
    <lineage>
        <taxon>Bacteria</taxon>
        <taxon>Pseudomonadati</taxon>
        <taxon>Thermodesulfobacteriota</taxon>
        <taxon>Desulfobulbia</taxon>
        <taxon>Desulfobulbales</taxon>
        <taxon>Desulfobulbaceae</taxon>
        <taxon>Desulfolithobacter</taxon>
    </lineage>
</organism>
<evidence type="ECO:0000313" key="2">
    <source>
        <dbReference type="EMBL" id="BCO08603.1"/>
    </source>
</evidence>
<protein>
    <submittedName>
        <fullName evidence="2">Thioredoxin domain-containing protein</fullName>
    </submittedName>
</protein>
<dbReference type="InterPro" id="IPR036249">
    <property type="entry name" value="Thioredoxin-like_sf"/>
</dbReference>
<dbReference type="PANTHER" id="PTHR42899">
    <property type="entry name" value="SPERMATOGENESIS-ASSOCIATED PROTEIN 20"/>
    <property type="match status" value="1"/>
</dbReference>
<name>A0A915TZ38_9BACT</name>
<evidence type="ECO:0000259" key="1">
    <source>
        <dbReference type="Pfam" id="PF03190"/>
    </source>
</evidence>
<dbReference type="InterPro" id="IPR012341">
    <property type="entry name" value="6hp_glycosidase-like_sf"/>
</dbReference>
<dbReference type="SUPFAM" id="SSF48208">
    <property type="entry name" value="Six-hairpin glycosidases"/>
    <property type="match status" value="1"/>
</dbReference>
<dbReference type="KEGG" id="ddu:GF1_09790"/>
<dbReference type="GO" id="GO:0005975">
    <property type="term" value="P:carbohydrate metabolic process"/>
    <property type="evidence" value="ECO:0007669"/>
    <property type="project" value="InterPro"/>
</dbReference>
<dbReference type="InterPro" id="IPR008928">
    <property type="entry name" value="6-hairpin_glycosidase_sf"/>
</dbReference>
<keyword evidence="3" id="KW-1185">Reference proteome</keyword>
<dbReference type="PIRSF" id="PIRSF006402">
    <property type="entry name" value="UCP006402_thioredoxin"/>
    <property type="match status" value="1"/>
</dbReference>
<accession>A0A915TZ38</accession>
<dbReference type="Gene3D" id="3.40.30.10">
    <property type="entry name" value="Glutaredoxin"/>
    <property type="match status" value="1"/>
</dbReference>
<reference evidence="2" key="1">
    <citation type="submission" date="2020-12" db="EMBL/GenBank/DDBJ databases">
        <title>Desulfobium dissulfuricans gen. nov., sp. nov., a novel mesophilic, sulfate-reducing bacterium isolated from a deep-sea hydrothermal vent.</title>
        <authorList>
            <person name="Hashimoto Y."/>
            <person name="Tame A."/>
            <person name="Sawayama S."/>
            <person name="Miyazaki J."/>
            <person name="Takai K."/>
            <person name="Nakagawa S."/>
        </authorList>
    </citation>
    <scope>NUCLEOTIDE SEQUENCE</scope>
    <source>
        <strain evidence="2">GF1</strain>
    </source>
</reference>
<dbReference type="Proteomes" id="UP001063350">
    <property type="component" value="Chromosome"/>
</dbReference>
<sequence>MPERTNRLAGEKSPYLLQHAHDPVDWYPWGREAFDRARAEDRPIFLSIGYSTCHWCHVMARESFASPAIAELLNSCCVAVKVDREERPDVDQFYMAAIQAMNGAGGWPLSMFLFPDGRPFYAATYIPAKPGPGRPGFGDILRAVHRAWHSRRDELRRAADSLVNALIPSAPTGPSAVPADVGRRAFEYLTQTFDKAHGGFGHAPKFPRPVAYDFLLHWWHATGEAEALEMVRASLEAMTAAGLYDHLGGGFHRYCVDRQWQVPHFEKMLYDQAQMALICIDMYRITGDPCYETVVREVLDYVLRDLRADGGGFCSAEDADSADPDGKGGHGEGAFYLWTHDEIMEILGERDGTIFSYCYGVRAGGNVAVDPQGEFGGKNILHRAHTLHGAADHFGLSQDTVAGSLARSKEMLFAKRCTRPRPHRDDKIIAAWNGLMIAALARAGAVLAEPGFTGAAVAAATFLRRELYLEDAGRLHRSFRDGTRGPTGQLADYVFVVAGLLELYQVVHEPCWLAWAEELTDLQITLFHDREQGGFFDSVADPTVVLRMKADYDGAEPAPNSVAVSNLLRLAALTGRSDLAELVAETLKAFAPSLDRFPGGLVAMLCAWMEQRQGLVQVVVAGEREREDTRKLLEVVHGLYLPGSLVLLADQADNQACLGRNLPFIAAMVPREGRATAHVCRDRSCLEPVSDPVALSRLLQQTKP</sequence>
<evidence type="ECO:0000313" key="3">
    <source>
        <dbReference type="Proteomes" id="UP001063350"/>
    </source>
</evidence>
<dbReference type="EMBL" id="AP024233">
    <property type="protein sequence ID" value="BCO08603.1"/>
    <property type="molecule type" value="Genomic_DNA"/>
</dbReference>
<feature type="domain" description="Spermatogenesis-associated protein 20-like TRX" evidence="1">
    <location>
        <begin position="5"/>
        <end position="166"/>
    </location>
</feature>
<dbReference type="SUPFAM" id="SSF52833">
    <property type="entry name" value="Thioredoxin-like"/>
    <property type="match status" value="1"/>
</dbReference>
<dbReference type="RefSeq" id="WP_267928504.1">
    <property type="nucleotide sequence ID" value="NZ_AP024233.1"/>
</dbReference>
<dbReference type="AlphaFoldDB" id="A0A915TZ38"/>
<dbReference type="Pfam" id="PF03190">
    <property type="entry name" value="Thioredox_DsbH"/>
    <property type="match status" value="1"/>
</dbReference>
<dbReference type="InterPro" id="IPR024705">
    <property type="entry name" value="Ssp411"/>
</dbReference>
<gene>
    <name evidence="2" type="ORF">GF1_09790</name>
</gene>
<dbReference type="CDD" id="cd02955">
    <property type="entry name" value="SSP411"/>
    <property type="match status" value="1"/>
</dbReference>
<dbReference type="Gene3D" id="1.50.10.10">
    <property type="match status" value="1"/>
</dbReference>
<dbReference type="PANTHER" id="PTHR42899:SF1">
    <property type="entry name" value="SPERMATOGENESIS-ASSOCIATED PROTEIN 20"/>
    <property type="match status" value="1"/>
</dbReference>
<proteinExistence type="predicted"/>
<dbReference type="InterPro" id="IPR004879">
    <property type="entry name" value="Ssp411-like_TRX"/>
</dbReference>